<sequence>MTSFAGKDLREAPKAANVDDDTLLVDVDVGGQGCPGETEDRTGVANGQMLVSASMLSAAFEGWSCAADTVSSAEPAEEDGCRDAGAVGERDGEEVGTALGDIDAFGSGFESREEPDLENNPATDHVQGQALSSLSDDTATALEPVEDMKLGPGRETVEGTRQAGTGRREVDIPALPASQARDEEVDDEGSRDIRIAHWGAVVHDVVEGAAVDVADAAAAAAAELLLRRRRALAAARSPLSEEDVRIAERIIITLGNKKRRGRTRAVGRAEVFEQGASETPAVEIKERQGLVLDQRRLLVSQCSVRRDTGRELGLFGSELMLGGRRLLFSPGRFRDSFAPDGRRVARSGPLARANQSNVQGGRGKREDGYVQVEEDRRVANRRIGQLHIIEIFANI</sequence>
<name>A0ACC1QY05_9HYPO</name>
<protein>
    <submittedName>
        <fullName evidence="1">Uncharacterized protein</fullName>
    </submittedName>
</protein>
<comment type="caution">
    <text evidence="1">The sequence shown here is derived from an EMBL/GenBank/DDBJ whole genome shotgun (WGS) entry which is preliminary data.</text>
</comment>
<keyword evidence="2" id="KW-1185">Reference proteome</keyword>
<dbReference type="EMBL" id="JANAKD010000316">
    <property type="protein sequence ID" value="KAJ3495060.1"/>
    <property type="molecule type" value="Genomic_DNA"/>
</dbReference>
<accession>A0ACC1QY05</accession>
<proteinExistence type="predicted"/>
<evidence type="ECO:0000313" key="1">
    <source>
        <dbReference type="EMBL" id="KAJ3495060.1"/>
    </source>
</evidence>
<organism evidence="1 2">
    <name type="scientific">Lecanicillium saksenae</name>
    <dbReference type="NCBI Taxonomy" id="468837"/>
    <lineage>
        <taxon>Eukaryota</taxon>
        <taxon>Fungi</taxon>
        <taxon>Dikarya</taxon>
        <taxon>Ascomycota</taxon>
        <taxon>Pezizomycotina</taxon>
        <taxon>Sordariomycetes</taxon>
        <taxon>Hypocreomycetidae</taxon>
        <taxon>Hypocreales</taxon>
        <taxon>Cordycipitaceae</taxon>
        <taxon>Lecanicillium</taxon>
    </lineage>
</organism>
<dbReference type="Proteomes" id="UP001148737">
    <property type="component" value="Unassembled WGS sequence"/>
</dbReference>
<gene>
    <name evidence="1" type="ORF">NLG97_g3665</name>
</gene>
<reference evidence="1" key="1">
    <citation type="submission" date="2022-07" db="EMBL/GenBank/DDBJ databases">
        <title>Genome Sequence of Lecanicillium saksenae.</title>
        <authorList>
            <person name="Buettner E."/>
        </authorList>
    </citation>
    <scope>NUCLEOTIDE SEQUENCE</scope>
    <source>
        <strain evidence="1">VT-O1</strain>
    </source>
</reference>
<evidence type="ECO:0000313" key="2">
    <source>
        <dbReference type="Proteomes" id="UP001148737"/>
    </source>
</evidence>